<dbReference type="PANTHER" id="PTHR33994">
    <property type="entry name" value="OS04G0515000 PROTEIN"/>
    <property type="match status" value="1"/>
</dbReference>
<evidence type="ECO:0000313" key="2">
    <source>
        <dbReference type="EMBL" id="EES17238.1"/>
    </source>
</evidence>
<accession>C5YQA4</accession>
<evidence type="ECO:0000256" key="1">
    <source>
        <dbReference type="SAM" id="Phobius"/>
    </source>
</evidence>
<keyword evidence="1" id="KW-0472">Membrane</keyword>
<keyword evidence="1" id="KW-1133">Transmembrane helix</keyword>
<reference evidence="2 3" key="1">
    <citation type="journal article" date="2009" name="Nature">
        <title>The Sorghum bicolor genome and the diversification of grasses.</title>
        <authorList>
            <person name="Paterson A.H."/>
            <person name="Bowers J.E."/>
            <person name="Bruggmann R."/>
            <person name="Dubchak I."/>
            <person name="Grimwood J."/>
            <person name="Gundlach H."/>
            <person name="Haberer G."/>
            <person name="Hellsten U."/>
            <person name="Mitros T."/>
            <person name="Poliakov A."/>
            <person name="Schmutz J."/>
            <person name="Spannagl M."/>
            <person name="Tang H."/>
            <person name="Wang X."/>
            <person name="Wicker T."/>
            <person name="Bharti A.K."/>
            <person name="Chapman J."/>
            <person name="Feltus F.A."/>
            <person name="Gowik U."/>
            <person name="Grigoriev I.V."/>
            <person name="Lyons E."/>
            <person name="Maher C.A."/>
            <person name="Martis M."/>
            <person name="Narechania A."/>
            <person name="Otillar R.P."/>
            <person name="Penning B.W."/>
            <person name="Salamov A.A."/>
            <person name="Wang Y."/>
            <person name="Zhang L."/>
            <person name="Carpita N.C."/>
            <person name="Freeling M."/>
            <person name="Gingle A.R."/>
            <person name="Hash C.T."/>
            <person name="Keller B."/>
            <person name="Klein P."/>
            <person name="Kresovich S."/>
            <person name="McCann M.C."/>
            <person name="Ming R."/>
            <person name="Peterson D.G."/>
            <person name="Mehboob-ur-Rahman"/>
            <person name="Ware D."/>
            <person name="Westhoff P."/>
            <person name="Mayer K.F."/>
            <person name="Messing J."/>
            <person name="Rokhsar D.S."/>
        </authorList>
    </citation>
    <scope>NUCLEOTIDE SEQUENCE [LARGE SCALE GENOMIC DNA]</scope>
    <source>
        <strain evidence="3">cv. BTx623</strain>
    </source>
</reference>
<dbReference type="InParanoid" id="C5YQA4"/>
<dbReference type="PANTHER" id="PTHR33994:SF19">
    <property type="entry name" value="LATE EMBRYOGENESIS ABUNDANT PROTEIN LEA-2 SUBGROUP DOMAIN-CONTAINING PROTEIN"/>
    <property type="match status" value="1"/>
</dbReference>
<dbReference type="OMA" id="FLVWENN"/>
<dbReference type="Gramene" id="EES17238">
    <property type="protein sequence ID" value="EES17238"/>
    <property type="gene ID" value="SORBI_3008G138400"/>
</dbReference>
<dbReference type="Proteomes" id="UP000000768">
    <property type="component" value="Chromosome 8"/>
</dbReference>
<protein>
    <recommendedName>
        <fullName evidence="4">Late embryogenesis abundant protein LEA-2 subgroup domain-containing protein</fullName>
    </recommendedName>
</protein>
<proteinExistence type="predicted"/>
<feature type="transmembrane region" description="Helical" evidence="1">
    <location>
        <begin position="21"/>
        <end position="46"/>
    </location>
</feature>
<organism evidence="2 3">
    <name type="scientific">Sorghum bicolor</name>
    <name type="common">Sorghum</name>
    <name type="synonym">Sorghum vulgare</name>
    <dbReference type="NCBI Taxonomy" id="4558"/>
    <lineage>
        <taxon>Eukaryota</taxon>
        <taxon>Viridiplantae</taxon>
        <taxon>Streptophyta</taxon>
        <taxon>Embryophyta</taxon>
        <taxon>Tracheophyta</taxon>
        <taxon>Spermatophyta</taxon>
        <taxon>Magnoliopsida</taxon>
        <taxon>Liliopsida</taxon>
        <taxon>Poales</taxon>
        <taxon>Poaceae</taxon>
        <taxon>PACMAD clade</taxon>
        <taxon>Panicoideae</taxon>
        <taxon>Andropogonodae</taxon>
        <taxon>Andropogoneae</taxon>
        <taxon>Sorghinae</taxon>
        <taxon>Sorghum</taxon>
    </lineage>
</organism>
<dbReference type="EMBL" id="CM000767">
    <property type="protein sequence ID" value="EES17238.1"/>
    <property type="molecule type" value="Genomic_DNA"/>
</dbReference>
<dbReference type="AlphaFoldDB" id="C5YQA4"/>
<dbReference type="eggNOG" id="ENOG502R6S6">
    <property type="taxonomic scope" value="Eukaryota"/>
</dbReference>
<keyword evidence="3" id="KW-1185">Reference proteome</keyword>
<evidence type="ECO:0000313" key="3">
    <source>
        <dbReference type="Proteomes" id="UP000000768"/>
    </source>
</evidence>
<reference evidence="3" key="2">
    <citation type="journal article" date="2018" name="Plant J.">
        <title>The Sorghum bicolor reference genome: improved assembly, gene annotations, a transcriptome atlas, and signatures of genome organization.</title>
        <authorList>
            <person name="McCormick R.F."/>
            <person name="Truong S.K."/>
            <person name="Sreedasyam A."/>
            <person name="Jenkins J."/>
            <person name="Shu S."/>
            <person name="Sims D."/>
            <person name="Kennedy M."/>
            <person name="Amirebrahimi M."/>
            <person name="Weers B.D."/>
            <person name="McKinley B."/>
            <person name="Mattison A."/>
            <person name="Morishige D.T."/>
            <person name="Grimwood J."/>
            <person name="Schmutz J."/>
            <person name="Mullet J.E."/>
        </authorList>
    </citation>
    <scope>NUCLEOTIDE SEQUENCE [LARGE SCALE GENOMIC DNA]</scope>
    <source>
        <strain evidence="3">cv. BTx623</strain>
    </source>
</reference>
<gene>
    <name evidence="2" type="ORF">SORBI_3008G138400</name>
</gene>
<keyword evidence="1" id="KW-0812">Transmembrane</keyword>
<name>C5YQA4_SORBI</name>
<sequence length="232" mass="24483">MADKPPQLRPWGGRKKGRHAGLILTVLVVITFLIAAALVIGINFLATYLDLRFPHTVFTVAITGVTGLDRPARDVVDPPTSPTTAAAAAISPVFNLTFQTDNKESWGFDACVPGLSTADVSYRGVFLATGSVPPLCTGENRRSDPVAARASGENVTVPKLVSDQLAAELAAGDASVDVKVTMPTYCQYQSCGGAVLSCKPKIIGGGSGTTSPAACRLEQGWSRWPKFFRSFL</sequence>
<evidence type="ECO:0008006" key="4">
    <source>
        <dbReference type="Google" id="ProtNLM"/>
    </source>
</evidence>
<dbReference type="HOGENOM" id="CLU_095845_0_1_1"/>